<comment type="caution">
    <text evidence="9">The sequence shown here is derived from an EMBL/GenBank/DDBJ whole genome shotgun (WGS) entry which is preliminary data.</text>
</comment>
<dbReference type="PATRIC" id="fig|46506.5.peg.2930"/>
<dbReference type="EMBL" id="LRGC01000017">
    <property type="protein sequence ID" value="KWR52863.1"/>
    <property type="molecule type" value="Genomic_DNA"/>
</dbReference>
<keyword evidence="3 8" id="KW-0732">Signal</keyword>
<keyword evidence="7" id="KW-0449">Lipoprotein</keyword>
<dbReference type="Pfam" id="PF08842">
    <property type="entry name" value="Mfa2"/>
    <property type="match status" value="1"/>
</dbReference>
<feature type="signal peptide" evidence="8">
    <location>
        <begin position="1"/>
        <end position="24"/>
    </location>
</feature>
<evidence type="ECO:0000256" key="6">
    <source>
        <dbReference type="ARBA" id="ARBA00023237"/>
    </source>
</evidence>
<evidence type="ECO:0000256" key="5">
    <source>
        <dbReference type="ARBA" id="ARBA00023139"/>
    </source>
</evidence>
<name>A0A108T3N5_BACSE</name>
<evidence type="ECO:0000256" key="3">
    <source>
        <dbReference type="ARBA" id="ARBA00022729"/>
    </source>
</evidence>
<evidence type="ECO:0000256" key="4">
    <source>
        <dbReference type="ARBA" id="ARBA00023136"/>
    </source>
</evidence>
<evidence type="ECO:0000313" key="10">
    <source>
        <dbReference type="Proteomes" id="UP000056419"/>
    </source>
</evidence>
<dbReference type="AlphaFoldDB" id="A0A108T3N5"/>
<dbReference type="Proteomes" id="UP000056419">
    <property type="component" value="Unassembled WGS sequence"/>
</dbReference>
<gene>
    <name evidence="9" type="ORF">AA415_02729</name>
</gene>
<accession>A0A108T3N5</accession>
<dbReference type="PROSITE" id="PS51257">
    <property type="entry name" value="PROKAR_LIPOPROTEIN"/>
    <property type="match status" value="1"/>
</dbReference>
<organism evidence="9 10">
    <name type="scientific">Bacteroides stercoris</name>
    <dbReference type="NCBI Taxonomy" id="46506"/>
    <lineage>
        <taxon>Bacteria</taxon>
        <taxon>Pseudomonadati</taxon>
        <taxon>Bacteroidota</taxon>
        <taxon>Bacteroidia</taxon>
        <taxon>Bacteroidales</taxon>
        <taxon>Bacteroidaceae</taxon>
        <taxon>Bacteroides</taxon>
    </lineage>
</organism>
<dbReference type="STRING" id="46506.AA415_02729"/>
<keyword evidence="5" id="KW-0564">Palmitate</keyword>
<feature type="chain" id="PRO_5007130644" evidence="8">
    <location>
        <begin position="25"/>
        <end position="301"/>
    </location>
</feature>
<keyword evidence="6" id="KW-0998">Cell outer membrane</keyword>
<evidence type="ECO:0000313" key="9">
    <source>
        <dbReference type="EMBL" id="KWR52863.1"/>
    </source>
</evidence>
<dbReference type="Gene3D" id="2.60.40.2100">
    <property type="match status" value="1"/>
</dbReference>
<evidence type="ECO:0000256" key="1">
    <source>
        <dbReference type="ARBA" id="ARBA00004442"/>
    </source>
</evidence>
<evidence type="ECO:0000256" key="7">
    <source>
        <dbReference type="ARBA" id="ARBA00023288"/>
    </source>
</evidence>
<evidence type="ECO:0000256" key="2">
    <source>
        <dbReference type="ARBA" id="ARBA00007248"/>
    </source>
</evidence>
<keyword evidence="10" id="KW-1185">Reference proteome</keyword>
<dbReference type="InterPro" id="IPR014941">
    <property type="entry name" value="FimB/Mfa2/Mfa3"/>
</dbReference>
<sequence length="301" mass="33071" precursor="true">MQNNKFHYCLHILPILFFMAFVSASCIKDDQGDCPDPGTPSTPGFSLEVKAFDADGGSLGDETIKDLTLYIFDADKALLDTRNVLLSETVTLDYPGHDNLTLVAWGNGKQGAQSMPALKEGDHLETAFVSLIQTRTTLPVAGSPDDLFYGTIDITSAAGASAKEFPLRRKVSGVAITARHLREYVGSTEGEYYYIVRKTTDKLDFYGKPNGTEVSYRPQAAFNDNGEFVSPAFNIFPTEADIKIDIYHRDVLKTTVIADSNGNPLRVAEGRLLNVLVDFQGAVNVDISVTDWGKQDIWKEI</sequence>
<comment type="similarity">
    <text evidence="2">Belongs to the bacteroidetes fimbrillin superfamily. FimB/Mfa2 family.</text>
</comment>
<protein>
    <submittedName>
        <fullName evidence="9">Mfa1/Mfa2-like fimbrillin-A associated anchor protein</fullName>
    </submittedName>
</protein>
<proteinExistence type="inferred from homology"/>
<evidence type="ECO:0000256" key="8">
    <source>
        <dbReference type="SAM" id="SignalP"/>
    </source>
</evidence>
<comment type="subcellular location">
    <subcellularLocation>
        <location evidence="1">Cell outer membrane</location>
    </subcellularLocation>
</comment>
<reference evidence="9 10" key="1">
    <citation type="journal article" date="2016" name="BMC Genomics">
        <title>Type VI secretion systems of human gut Bacteroidales segregate into three genetic architectures, two of which are contained on mobile genetic elements.</title>
        <authorList>
            <person name="Coyne M.J."/>
            <person name="Roelofs K.G."/>
            <person name="Comstock L.E."/>
        </authorList>
    </citation>
    <scope>NUCLEOTIDE SEQUENCE [LARGE SCALE GENOMIC DNA]</scope>
    <source>
        <strain evidence="9 10">CL09T03C01</strain>
    </source>
</reference>
<keyword evidence="4" id="KW-0472">Membrane</keyword>
<dbReference type="GO" id="GO:0009279">
    <property type="term" value="C:cell outer membrane"/>
    <property type="evidence" value="ECO:0007669"/>
    <property type="project" value="UniProtKB-SubCell"/>
</dbReference>
<dbReference type="RefSeq" id="WP_060386352.1">
    <property type="nucleotide sequence ID" value="NZ_CAXSRQ010000005.1"/>
</dbReference>